<dbReference type="AlphaFoldDB" id="A0A371FYP8"/>
<accession>A0A371FYP8</accession>
<evidence type="ECO:0000313" key="1">
    <source>
        <dbReference type="EMBL" id="RDX83401.1"/>
    </source>
</evidence>
<proteinExistence type="predicted"/>
<comment type="caution">
    <text evidence="1">The sequence shown here is derived from an EMBL/GenBank/DDBJ whole genome shotgun (WGS) entry which is preliminary data.</text>
</comment>
<protein>
    <recommendedName>
        <fullName evidence="3">RNase H type-1 domain-containing protein</fullName>
    </recommendedName>
</protein>
<feature type="non-terminal residue" evidence="1">
    <location>
        <position position="1"/>
    </location>
</feature>
<organism evidence="1 2">
    <name type="scientific">Mucuna pruriens</name>
    <name type="common">Velvet bean</name>
    <name type="synonym">Dolichos pruriens</name>
    <dbReference type="NCBI Taxonomy" id="157652"/>
    <lineage>
        <taxon>Eukaryota</taxon>
        <taxon>Viridiplantae</taxon>
        <taxon>Streptophyta</taxon>
        <taxon>Embryophyta</taxon>
        <taxon>Tracheophyta</taxon>
        <taxon>Spermatophyta</taxon>
        <taxon>Magnoliopsida</taxon>
        <taxon>eudicotyledons</taxon>
        <taxon>Gunneridae</taxon>
        <taxon>Pentapetalae</taxon>
        <taxon>rosids</taxon>
        <taxon>fabids</taxon>
        <taxon>Fabales</taxon>
        <taxon>Fabaceae</taxon>
        <taxon>Papilionoideae</taxon>
        <taxon>50 kb inversion clade</taxon>
        <taxon>NPAAA clade</taxon>
        <taxon>indigoferoid/millettioid clade</taxon>
        <taxon>Phaseoleae</taxon>
        <taxon>Mucuna</taxon>
    </lineage>
</organism>
<name>A0A371FYP8_MUCPR</name>
<sequence>MSECFNKITFHYIPWDANQMADTLATLSSMVRLLERNQPREDSSWSRRIYPTEMSLVLGCLRSWLQLAETPSIG</sequence>
<dbReference type="Proteomes" id="UP000257109">
    <property type="component" value="Unassembled WGS sequence"/>
</dbReference>
<reference evidence="1" key="1">
    <citation type="submission" date="2018-05" db="EMBL/GenBank/DDBJ databases">
        <title>Draft genome of Mucuna pruriens seed.</title>
        <authorList>
            <person name="Nnadi N.E."/>
            <person name="Vos R."/>
            <person name="Hasami M.H."/>
            <person name="Devisetty U.K."/>
            <person name="Aguiy J.C."/>
        </authorList>
    </citation>
    <scope>NUCLEOTIDE SEQUENCE [LARGE SCALE GENOMIC DNA]</scope>
    <source>
        <strain evidence="1">JCA_2017</strain>
    </source>
</reference>
<keyword evidence="2" id="KW-1185">Reference proteome</keyword>
<dbReference type="EMBL" id="QJKJ01007370">
    <property type="protein sequence ID" value="RDX83401.1"/>
    <property type="molecule type" value="Genomic_DNA"/>
</dbReference>
<gene>
    <name evidence="1" type="ORF">CR513_35672</name>
</gene>
<evidence type="ECO:0000313" key="2">
    <source>
        <dbReference type="Proteomes" id="UP000257109"/>
    </source>
</evidence>
<evidence type="ECO:0008006" key="3">
    <source>
        <dbReference type="Google" id="ProtNLM"/>
    </source>
</evidence>